<dbReference type="RefSeq" id="WP_342626922.1">
    <property type="nucleotide sequence ID" value="NZ_CP152276.1"/>
</dbReference>
<evidence type="ECO:0000313" key="2">
    <source>
        <dbReference type="EMBL" id="XAE40889.1"/>
    </source>
</evidence>
<evidence type="ECO:0000256" key="1">
    <source>
        <dbReference type="SAM" id="MobiDB-lite"/>
    </source>
</evidence>
<evidence type="ECO:0000313" key="3">
    <source>
        <dbReference type="Proteomes" id="UP001449795"/>
    </source>
</evidence>
<dbReference type="Proteomes" id="UP001449795">
    <property type="component" value="Chromosome"/>
</dbReference>
<protein>
    <submittedName>
        <fullName evidence="2">Uncharacterized protein</fullName>
    </submittedName>
</protein>
<gene>
    <name evidence="2" type="ORF">AAC691_11080</name>
</gene>
<accession>A0ABZ3CZF1</accession>
<proteinExistence type="predicted"/>
<name>A0ABZ3CZF1_9PROT</name>
<reference evidence="2 3" key="1">
    <citation type="submission" date="2024-04" db="EMBL/GenBank/DDBJ databases">
        <title>Complete genome sequence of Nguyenibacter vanlangesis HBCM-1154, a strain capable of nitrogen fixation, IAA production, and phosphorus solubilization isolated from sugarcane soil.</title>
        <authorList>
            <person name="MY HANH P."/>
        </authorList>
    </citation>
    <scope>NUCLEOTIDE SEQUENCE [LARGE SCALE GENOMIC DNA]</scope>
    <source>
        <strain evidence="2 3">HBCM 1154</strain>
    </source>
</reference>
<dbReference type="EMBL" id="CP152276">
    <property type="protein sequence ID" value="XAE40889.1"/>
    <property type="molecule type" value="Genomic_DNA"/>
</dbReference>
<sequence length="95" mass="9402">MRQHKQMAETGRVPGEDGAFGVVPLARVSGRRGAPGARGDAAADAGADVGADAGAKMLEDTARAVPCHGAPRGGRMASTPAADHGPHGGSPGPRR</sequence>
<organism evidence="2 3">
    <name type="scientific">Nguyenibacter vanlangensis</name>
    <dbReference type="NCBI Taxonomy" id="1216886"/>
    <lineage>
        <taxon>Bacteria</taxon>
        <taxon>Pseudomonadati</taxon>
        <taxon>Pseudomonadota</taxon>
        <taxon>Alphaproteobacteria</taxon>
        <taxon>Acetobacterales</taxon>
        <taxon>Acetobacteraceae</taxon>
        <taxon>Nguyenibacter</taxon>
    </lineage>
</organism>
<feature type="region of interest" description="Disordered" evidence="1">
    <location>
        <begin position="1"/>
        <end position="20"/>
    </location>
</feature>
<keyword evidence="3" id="KW-1185">Reference proteome</keyword>
<feature type="region of interest" description="Disordered" evidence="1">
    <location>
        <begin position="62"/>
        <end position="95"/>
    </location>
</feature>